<dbReference type="Proteomes" id="UP000184304">
    <property type="component" value="Unassembled WGS sequence"/>
</dbReference>
<dbReference type="VEuPathDB" id="FungiDB:ASPTUDRAFT_45697"/>
<evidence type="ECO:0000256" key="1">
    <source>
        <dbReference type="SAM" id="MobiDB-lite"/>
    </source>
</evidence>
<keyword evidence="3" id="KW-1185">Reference proteome</keyword>
<sequence>MLSKLEINAGKPQHLTDSPWVTGSQLPLGMLPPKTRDASDDWVRSVTIMVINSLILPPQVT</sequence>
<dbReference type="AlphaFoldDB" id="A0A1L9MZ08"/>
<organism evidence="2 3">
    <name type="scientific">Aspergillus tubingensis (strain CBS 134.48)</name>
    <dbReference type="NCBI Taxonomy" id="767770"/>
    <lineage>
        <taxon>Eukaryota</taxon>
        <taxon>Fungi</taxon>
        <taxon>Dikarya</taxon>
        <taxon>Ascomycota</taxon>
        <taxon>Pezizomycotina</taxon>
        <taxon>Eurotiomycetes</taxon>
        <taxon>Eurotiomycetidae</taxon>
        <taxon>Eurotiales</taxon>
        <taxon>Aspergillaceae</taxon>
        <taxon>Aspergillus</taxon>
        <taxon>Aspergillus subgen. Circumdati</taxon>
    </lineage>
</organism>
<dbReference type="EMBL" id="KV878205">
    <property type="protein sequence ID" value="OJI82274.1"/>
    <property type="molecule type" value="Genomic_DNA"/>
</dbReference>
<proteinExistence type="predicted"/>
<name>A0A1L9MZ08_ASPTC</name>
<reference evidence="3" key="1">
    <citation type="journal article" date="2017" name="Genome Biol.">
        <title>Comparative genomics reveals high biological diversity and specific adaptations in the industrially and medically important fungal genus Aspergillus.</title>
        <authorList>
            <person name="de Vries R.P."/>
            <person name="Riley R."/>
            <person name="Wiebenga A."/>
            <person name="Aguilar-Osorio G."/>
            <person name="Amillis S."/>
            <person name="Uchima C.A."/>
            <person name="Anderluh G."/>
            <person name="Asadollahi M."/>
            <person name="Askin M."/>
            <person name="Barry K."/>
            <person name="Battaglia E."/>
            <person name="Bayram O."/>
            <person name="Benocci T."/>
            <person name="Braus-Stromeyer S.A."/>
            <person name="Caldana C."/>
            <person name="Canovas D."/>
            <person name="Cerqueira G.C."/>
            <person name="Chen F."/>
            <person name="Chen W."/>
            <person name="Choi C."/>
            <person name="Clum A."/>
            <person name="Dos Santos R.A."/>
            <person name="Damasio A.R."/>
            <person name="Diallinas G."/>
            <person name="Emri T."/>
            <person name="Fekete E."/>
            <person name="Flipphi M."/>
            <person name="Freyberg S."/>
            <person name="Gallo A."/>
            <person name="Gournas C."/>
            <person name="Habgood R."/>
            <person name="Hainaut M."/>
            <person name="Harispe M.L."/>
            <person name="Henrissat B."/>
            <person name="Hilden K.S."/>
            <person name="Hope R."/>
            <person name="Hossain A."/>
            <person name="Karabika E."/>
            <person name="Karaffa L."/>
            <person name="Karanyi Z."/>
            <person name="Krasevec N."/>
            <person name="Kuo A."/>
            <person name="Kusch H."/>
            <person name="LaButti K."/>
            <person name="Lagendijk E.L."/>
            <person name="Lapidus A."/>
            <person name="Levasseur A."/>
            <person name="Lindquist E."/>
            <person name="Lipzen A."/>
            <person name="Logrieco A.F."/>
            <person name="MacCabe A."/>
            <person name="Maekelae M.R."/>
            <person name="Malavazi I."/>
            <person name="Melin P."/>
            <person name="Meyer V."/>
            <person name="Mielnichuk N."/>
            <person name="Miskei M."/>
            <person name="Molnar A.P."/>
            <person name="Mule G."/>
            <person name="Ngan C.Y."/>
            <person name="Orejas M."/>
            <person name="Orosz E."/>
            <person name="Ouedraogo J.P."/>
            <person name="Overkamp K.M."/>
            <person name="Park H.-S."/>
            <person name="Perrone G."/>
            <person name="Piumi F."/>
            <person name="Punt P.J."/>
            <person name="Ram A.F."/>
            <person name="Ramon A."/>
            <person name="Rauscher S."/>
            <person name="Record E."/>
            <person name="Riano-Pachon D.M."/>
            <person name="Robert V."/>
            <person name="Roehrig J."/>
            <person name="Ruller R."/>
            <person name="Salamov A."/>
            <person name="Salih N.S."/>
            <person name="Samson R.A."/>
            <person name="Sandor E."/>
            <person name="Sanguinetti M."/>
            <person name="Schuetze T."/>
            <person name="Sepcic K."/>
            <person name="Shelest E."/>
            <person name="Sherlock G."/>
            <person name="Sophianopoulou V."/>
            <person name="Squina F.M."/>
            <person name="Sun H."/>
            <person name="Susca A."/>
            <person name="Todd R.B."/>
            <person name="Tsang A."/>
            <person name="Unkles S.E."/>
            <person name="van de Wiele N."/>
            <person name="van Rossen-Uffink D."/>
            <person name="Oliveira J.V."/>
            <person name="Vesth T.C."/>
            <person name="Visser J."/>
            <person name="Yu J.-H."/>
            <person name="Zhou M."/>
            <person name="Andersen M.R."/>
            <person name="Archer D.B."/>
            <person name="Baker S.E."/>
            <person name="Benoit I."/>
            <person name="Brakhage A.A."/>
            <person name="Braus G.H."/>
            <person name="Fischer R."/>
            <person name="Frisvad J.C."/>
            <person name="Goldman G.H."/>
            <person name="Houbraken J."/>
            <person name="Oakley B."/>
            <person name="Pocsi I."/>
            <person name="Scazzocchio C."/>
            <person name="Seiboth B."/>
            <person name="vanKuyk P.A."/>
            <person name="Wortman J."/>
            <person name="Dyer P.S."/>
            <person name="Grigoriev I.V."/>
        </authorList>
    </citation>
    <scope>NUCLEOTIDE SEQUENCE [LARGE SCALE GENOMIC DNA]</scope>
    <source>
        <strain evidence="3">CBS 134.48</strain>
    </source>
</reference>
<gene>
    <name evidence="2" type="ORF">ASPTUDRAFT_45697</name>
</gene>
<protein>
    <submittedName>
        <fullName evidence="2">Uncharacterized protein</fullName>
    </submittedName>
</protein>
<accession>A0A1L9MZ08</accession>
<feature type="region of interest" description="Disordered" evidence="1">
    <location>
        <begin position="1"/>
        <end position="20"/>
    </location>
</feature>
<evidence type="ECO:0000313" key="2">
    <source>
        <dbReference type="EMBL" id="OJI82274.1"/>
    </source>
</evidence>
<evidence type="ECO:0000313" key="3">
    <source>
        <dbReference type="Proteomes" id="UP000184304"/>
    </source>
</evidence>